<keyword evidence="3 6" id="KW-0812">Transmembrane</keyword>
<proteinExistence type="inferred from homology"/>
<dbReference type="InterPro" id="IPR000620">
    <property type="entry name" value="EamA_dom"/>
</dbReference>
<protein>
    <submittedName>
        <fullName evidence="8">DMT family transporter</fullName>
    </submittedName>
</protein>
<feature type="transmembrane region" description="Helical" evidence="6">
    <location>
        <begin position="286"/>
        <end position="302"/>
    </location>
</feature>
<comment type="subcellular location">
    <subcellularLocation>
        <location evidence="1">Membrane</location>
        <topology evidence="1">Multi-pass membrane protein</topology>
    </subcellularLocation>
</comment>
<dbReference type="Pfam" id="PF00892">
    <property type="entry name" value="EamA"/>
    <property type="match status" value="2"/>
</dbReference>
<feature type="transmembrane region" description="Helical" evidence="6">
    <location>
        <begin position="167"/>
        <end position="187"/>
    </location>
</feature>
<feature type="transmembrane region" description="Helical" evidence="6">
    <location>
        <begin position="137"/>
        <end position="155"/>
    </location>
</feature>
<dbReference type="PANTHER" id="PTHR32322">
    <property type="entry name" value="INNER MEMBRANE TRANSPORTER"/>
    <property type="match status" value="1"/>
</dbReference>
<evidence type="ECO:0000256" key="3">
    <source>
        <dbReference type="ARBA" id="ARBA00022692"/>
    </source>
</evidence>
<name>A0ABW1TUF5_9BURK</name>
<evidence type="ECO:0000256" key="2">
    <source>
        <dbReference type="ARBA" id="ARBA00007362"/>
    </source>
</evidence>
<dbReference type="InterPro" id="IPR037185">
    <property type="entry name" value="EmrE-like"/>
</dbReference>
<evidence type="ECO:0000256" key="1">
    <source>
        <dbReference type="ARBA" id="ARBA00004141"/>
    </source>
</evidence>
<dbReference type="RefSeq" id="WP_371436811.1">
    <property type="nucleotide sequence ID" value="NZ_JBHSRS010000018.1"/>
</dbReference>
<reference evidence="9" key="1">
    <citation type="journal article" date="2019" name="Int. J. Syst. Evol. Microbiol.">
        <title>The Global Catalogue of Microorganisms (GCM) 10K type strain sequencing project: providing services to taxonomists for standard genome sequencing and annotation.</title>
        <authorList>
            <consortium name="The Broad Institute Genomics Platform"/>
            <consortium name="The Broad Institute Genome Sequencing Center for Infectious Disease"/>
            <person name="Wu L."/>
            <person name="Ma J."/>
        </authorList>
    </citation>
    <scope>NUCLEOTIDE SEQUENCE [LARGE SCALE GENOMIC DNA]</scope>
    <source>
        <strain evidence="9">CCUG 39402</strain>
    </source>
</reference>
<organism evidence="8 9">
    <name type="scientific">Polaromonas aquatica</name>
    <dbReference type="NCBI Taxonomy" id="332657"/>
    <lineage>
        <taxon>Bacteria</taxon>
        <taxon>Pseudomonadati</taxon>
        <taxon>Pseudomonadota</taxon>
        <taxon>Betaproteobacteria</taxon>
        <taxon>Burkholderiales</taxon>
        <taxon>Comamonadaceae</taxon>
        <taxon>Polaromonas</taxon>
    </lineage>
</organism>
<comment type="caution">
    <text evidence="8">The sequence shown here is derived from an EMBL/GenBank/DDBJ whole genome shotgun (WGS) entry which is preliminary data.</text>
</comment>
<keyword evidence="4 6" id="KW-1133">Transmembrane helix</keyword>
<feature type="transmembrane region" description="Helical" evidence="6">
    <location>
        <begin position="81"/>
        <end position="106"/>
    </location>
</feature>
<feature type="transmembrane region" description="Helical" evidence="6">
    <location>
        <begin position="199"/>
        <end position="219"/>
    </location>
</feature>
<feature type="domain" description="EamA" evidence="7">
    <location>
        <begin position="169"/>
        <end position="300"/>
    </location>
</feature>
<keyword evidence="5 6" id="KW-0472">Membrane</keyword>
<dbReference type="SUPFAM" id="SSF103481">
    <property type="entry name" value="Multidrug resistance efflux transporter EmrE"/>
    <property type="match status" value="2"/>
</dbReference>
<feature type="transmembrane region" description="Helical" evidence="6">
    <location>
        <begin position="50"/>
        <end position="69"/>
    </location>
</feature>
<sequence>MTPVHDTKQINKGLWIGLLGIVIFSATLPLTKLAVGSSSAPQLSPWFVTFGRAAVAGVLSVIYLLLQYTRGEKHVPSRNEWGLLAFTALGVVVGFPLFMSLALLYVPSTHGSVVTGLLPLATAMVAALWFRQQPSTAFWGCAVLGTLLVLAFMVLRSQDATGHFSLHLADVFLLLAMASAAFGYIGGARLTPSLGAERVICWVLVMSLPVTVPMAFLSAPADVYAIQAASWWAFAYVAVFSMWLGFFAWYRGLALGGAVRVSQVQLVQPFLSLLFAVPLLGEPLDAVTLCFGVAVIATVFVGKKMPVGLPAAVINQGEK</sequence>
<dbReference type="PANTHER" id="PTHR32322:SF2">
    <property type="entry name" value="EAMA DOMAIN-CONTAINING PROTEIN"/>
    <property type="match status" value="1"/>
</dbReference>
<dbReference type="InterPro" id="IPR050638">
    <property type="entry name" value="AA-Vitamin_Transporters"/>
</dbReference>
<evidence type="ECO:0000256" key="5">
    <source>
        <dbReference type="ARBA" id="ARBA00023136"/>
    </source>
</evidence>
<evidence type="ECO:0000313" key="8">
    <source>
        <dbReference type="EMBL" id="MFC6281254.1"/>
    </source>
</evidence>
<accession>A0ABW1TUF5</accession>
<keyword evidence="9" id="KW-1185">Reference proteome</keyword>
<evidence type="ECO:0000256" key="4">
    <source>
        <dbReference type="ARBA" id="ARBA00022989"/>
    </source>
</evidence>
<feature type="transmembrane region" description="Helical" evidence="6">
    <location>
        <begin position="12"/>
        <end position="30"/>
    </location>
</feature>
<evidence type="ECO:0000259" key="7">
    <source>
        <dbReference type="Pfam" id="PF00892"/>
    </source>
</evidence>
<feature type="transmembrane region" description="Helical" evidence="6">
    <location>
        <begin position="231"/>
        <end position="250"/>
    </location>
</feature>
<comment type="similarity">
    <text evidence="2">Belongs to the EamA transporter family.</text>
</comment>
<feature type="transmembrane region" description="Helical" evidence="6">
    <location>
        <begin position="112"/>
        <end position="130"/>
    </location>
</feature>
<gene>
    <name evidence="8" type="ORF">ACFQND_08435</name>
</gene>
<dbReference type="Proteomes" id="UP001596270">
    <property type="component" value="Unassembled WGS sequence"/>
</dbReference>
<feature type="domain" description="EamA" evidence="7">
    <location>
        <begin position="12"/>
        <end position="148"/>
    </location>
</feature>
<dbReference type="EMBL" id="JBHSRS010000018">
    <property type="protein sequence ID" value="MFC6281254.1"/>
    <property type="molecule type" value="Genomic_DNA"/>
</dbReference>
<evidence type="ECO:0000256" key="6">
    <source>
        <dbReference type="SAM" id="Phobius"/>
    </source>
</evidence>
<evidence type="ECO:0000313" key="9">
    <source>
        <dbReference type="Proteomes" id="UP001596270"/>
    </source>
</evidence>